<feature type="transmembrane region" description="Helical" evidence="1">
    <location>
        <begin position="323"/>
        <end position="345"/>
    </location>
</feature>
<feature type="transmembrane region" description="Helical" evidence="1">
    <location>
        <begin position="78"/>
        <end position="97"/>
    </location>
</feature>
<feature type="transmembrane region" description="Helical" evidence="1">
    <location>
        <begin position="244"/>
        <end position="262"/>
    </location>
</feature>
<keyword evidence="1" id="KW-1133">Transmembrane helix</keyword>
<name>A0ABS8K988_9BURK</name>
<comment type="caution">
    <text evidence="2">The sequence shown here is derived from an EMBL/GenBank/DDBJ whole genome shotgun (WGS) entry which is preliminary data.</text>
</comment>
<dbReference type="EMBL" id="JAJITC010000002">
    <property type="protein sequence ID" value="MCC8401290.1"/>
    <property type="molecule type" value="Genomic_DNA"/>
</dbReference>
<evidence type="ECO:0000256" key="1">
    <source>
        <dbReference type="SAM" id="Phobius"/>
    </source>
</evidence>
<reference evidence="2 3" key="1">
    <citation type="submission" date="2021-11" db="EMBL/GenBank/DDBJ databases">
        <authorList>
            <person name="Oh E.-T."/>
            <person name="Kim S.-B."/>
        </authorList>
    </citation>
    <scope>NUCLEOTIDE SEQUENCE [LARGE SCALE GENOMIC DNA]</scope>
    <source>
        <strain evidence="2 3">MMS20-SJTN17</strain>
    </source>
</reference>
<feature type="transmembrane region" description="Helical" evidence="1">
    <location>
        <begin position="206"/>
        <end position="232"/>
    </location>
</feature>
<feature type="transmembrane region" description="Helical" evidence="1">
    <location>
        <begin position="6"/>
        <end position="34"/>
    </location>
</feature>
<keyword evidence="1" id="KW-0812">Transmembrane</keyword>
<organism evidence="2 3">
    <name type="scientific">Paraburkholderia translucens</name>
    <dbReference type="NCBI Taxonomy" id="2886945"/>
    <lineage>
        <taxon>Bacteria</taxon>
        <taxon>Pseudomonadati</taxon>
        <taxon>Pseudomonadota</taxon>
        <taxon>Betaproteobacteria</taxon>
        <taxon>Burkholderiales</taxon>
        <taxon>Burkholderiaceae</taxon>
        <taxon>Paraburkholderia</taxon>
    </lineage>
</organism>
<proteinExistence type="predicted"/>
<keyword evidence="3" id="KW-1185">Reference proteome</keyword>
<evidence type="ECO:0000313" key="2">
    <source>
        <dbReference type="EMBL" id="MCC8401290.1"/>
    </source>
</evidence>
<sequence length="425" mass="46293">MNYLQIVALIVCVFLLQVGYTFHLSVAGAFFLVVMICGIRRLTVPALVFGLIGTVLIFLPIIFSPVNDFSDDALYRSLREGLGFFVIISLKNVRLVIGNRTHLRIKLAIWIITVGLLLITALQAIDIFALHSGKFFMPYSLFPGPIDLEHCWTLASCWSEFGQSRGTSVVIRPAATYAEPSYLGFVVLCLAFANQKVNSGNKIARNCITFIALIIVLLAQTVSGIVSLAIFLFVANWKYLSKNIGFLIFGAVFIIVSVLLLSGRFEALMGGSDESGLIRLVYPLQTVGEVFLQGYIFGIPMDYVPLVLKGAGAQGLHTASDNAFINMFILYGVSGLAVLAILFLNMGFAEIVFLLLCMQFNGVIFVYDKVVMISFALLLYHAHFQIRGASEPAAVGSTLHYPAGTLVDEIPGKIARPAVPAPGTT</sequence>
<keyword evidence="1" id="KW-0472">Membrane</keyword>
<protein>
    <recommendedName>
        <fullName evidence="4">O-antigen ligase domain-containing protein</fullName>
    </recommendedName>
</protein>
<accession>A0ABS8K988</accession>
<gene>
    <name evidence="2" type="ORF">LJ655_05160</name>
</gene>
<dbReference type="Proteomes" id="UP001430614">
    <property type="component" value="Unassembled WGS sequence"/>
</dbReference>
<evidence type="ECO:0008006" key="4">
    <source>
        <dbReference type="Google" id="ProtNLM"/>
    </source>
</evidence>
<feature type="transmembrane region" description="Helical" evidence="1">
    <location>
        <begin position="351"/>
        <end position="380"/>
    </location>
</feature>
<feature type="transmembrane region" description="Helical" evidence="1">
    <location>
        <begin position="46"/>
        <end position="66"/>
    </location>
</feature>
<feature type="transmembrane region" description="Helical" evidence="1">
    <location>
        <begin position="174"/>
        <end position="194"/>
    </location>
</feature>
<feature type="transmembrane region" description="Helical" evidence="1">
    <location>
        <begin position="109"/>
        <end position="130"/>
    </location>
</feature>
<evidence type="ECO:0000313" key="3">
    <source>
        <dbReference type="Proteomes" id="UP001430614"/>
    </source>
</evidence>